<feature type="signal peptide" evidence="1">
    <location>
        <begin position="1"/>
        <end position="18"/>
    </location>
</feature>
<dbReference type="AlphaFoldDB" id="A0A165B9Z6"/>
<keyword evidence="1" id="KW-0732">Signal</keyword>
<reference evidence="2 3" key="1">
    <citation type="journal article" date="2016" name="Mol. Biol. Evol.">
        <title>Comparative Genomics of Early-Diverging Mushroom-Forming Fungi Provides Insights into the Origins of Lignocellulose Decay Capabilities.</title>
        <authorList>
            <person name="Nagy L.G."/>
            <person name="Riley R."/>
            <person name="Tritt A."/>
            <person name="Adam C."/>
            <person name="Daum C."/>
            <person name="Floudas D."/>
            <person name="Sun H."/>
            <person name="Yadav J.S."/>
            <person name="Pangilinan J."/>
            <person name="Larsson K.H."/>
            <person name="Matsuura K."/>
            <person name="Barry K."/>
            <person name="Labutti K."/>
            <person name="Kuo R."/>
            <person name="Ohm R.A."/>
            <person name="Bhattacharya S.S."/>
            <person name="Shirouzu T."/>
            <person name="Yoshinaga Y."/>
            <person name="Martin F.M."/>
            <person name="Grigoriev I.V."/>
            <person name="Hibbett D.S."/>
        </authorList>
    </citation>
    <scope>NUCLEOTIDE SEQUENCE [LARGE SCALE GENOMIC DNA]</scope>
    <source>
        <strain evidence="2 3">HHB12029</strain>
    </source>
</reference>
<gene>
    <name evidence="2" type="ORF">EXIGLDRAFT_781335</name>
</gene>
<protein>
    <recommendedName>
        <fullName evidence="4">Ser-Thr-rich glycosyl-phosphatidyl-inositol-anchored membrane family-domain-containing protein</fullName>
    </recommendedName>
</protein>
<evidence type="ECO:0000313" key="3">
    <source>
        <dbReference type="Proteomes" id="UP000077266"/>
    </source>
</evidence>
<dbReference type="STRING" id="1314781.A0A165B9Z6"/>
<sequence>MLATSFIAFALAALGAHAQLIIHTPGAGLTECQNFQLSWEGNIGPVQILVYPGGVTAGQPLETLPTVASGTTITWLADVPHGVTYTFVLVDLTTGVTAFSAPALVAANPSNDTSCLGKNVGSSA</sequence>
<feature type="chain" id="PRO_5007855560" description="Ser-Thr-rich glycosyl-phosphatidyl-inositol-anchored membrane family-domain-containing protein" evidence="1">
    <location>
        <begin position="19"/>
        <end position="124"/>
    </location>
</feature>
<dbReference type="InParanoid" id="A0A165B9Z6"/>
<evidence type="ECO:0008006" key="4">
    <source>
        <dbReference type="Google" id="ProtNLM"/>
    </source>
</evidence>
<accession>A0A165B9Z6</accession>
<name>A0A165B9Z6_EXIGL</name>
<evidence type="ECO:0000313" key="2">
    <source>
        <dbReference type="EMBL" id="KZV80161.1"/>
    </source>
</evidence>
<proteinExistence type="predicted"/>
<dbReference type="OrthoDB" id="3362246at2759"/>
<evidence type="ECO:0000256" key="1">
    <source>
        <dbReference type="SAM" id="SignalP"/>
    </source>
</evidence>
<dbReference type="Proteomes" id="UP000077266">
    <property type="component" value="Unassembled WGS sequence"/>
</dbReference>
<dbReference type="EMBL" id="KV426515">
    <property type="protein sequence ID" value="KZV80161.1"/>
    <property type="molecule type" value="Genomic_DNA"/>
</dbReference>
<organism evidence="2 3">
    <name type="scientific">Exidia glandulosa HHB12029</name>
    <dbReference type="NCBI Taxonomy" id="1314781"/>
    <lineage>
        <taxon>Eukaryota</taxon>
        <taxon>Fungi</taxon>
        <taxon>Dikarya</taxon>
        <taxon>Basidiomycota</taxon>
        <taxon>Agaricomycotina</taxon>
        <taxon>Agaricomycetes</taxon>
        <taxon>Auriculariales</taxon>
        <taxon>Exidiaceae</taxon>
        <taxon>Exidia</taxon>
    </lineage>
</organism>
<keyword evidence="3" id="KW-1185">Reference proteome</keyword>